<comment type="subcellular location">
    <subcellularLocation>
        <location evidence="5">Endoplasmic reticulum membrane</location>
        <topology evidence="5">Multi-pass membrane protein</topology>
    </subcellularLocation>
    <subcellularLocation>
        <location evidence="1">Membrane</location>
        <topology evidence="1">Multi-pass membrane protein</topology>
    </subcellularLocation>
</comment>
<evidence type="ECO:0000256" key="2">
    <source>
        <dbReference type="ARBA" id="ARBA00022692"/>
    </source>
</evidence>
<evidence type="ECO:0000256" key="6">
    <source>
        <dbReference type="SAM" id="SignalP"/>
    </source>
</evidence>
<keyword evidence="4 5" id="KW-0472">Membrane</keyword>
<accession>A0A8K0UHU5</accession>
<dbReference type="GO" id="GO:0032259">
    <property type="term" value="P:methylation"/>
    <property type="evidence" value="ECO:0007669"/>
    <property type="project" value="UniProtKB-KW"/>
</dbReference>
<keyword evidence="8" id="KW-1185">Reference proteome</keyword>
<comment type="caution">
    <text evidence="5">Lacks conserved residue(s) required for the propagation of feature annotation.</text>
</comment>
<evidence type="ECO:0000256" key="3">
    <source>
        <dbReference type="ARBA" id="ARBA00022989"/>
    </source>
</evidence>
<evidence type="ECO:0000256" key="4">
    <source>
        <dbReference type="ARBA" id="ARBA00023136"/>
    </source>
</evidence>
<dbReference type="EMBL" id="JAEVFJ010000044">
    <property type="protein sequence ID" value="KAH8085447.1"/>
    <property type="molecule type" value="Genomic_DNA"/>
</dbReference>
<dbReference type="OrthoDB" id="422086at2759"/>
<comment type="catalytic activity">
    <reaction evidence="5">
        <text>[protein]-C-terminal S-[(2E,6E)-farnesyl]-L-cysteine + S-adenosyl-L-methionine = [protein]-C-terminal S-[(2E,6E)-farnesyl]-L-cysteine methyl ester + S-adenosyl-L-homocysteine</text>
        <dbReference type="Rhea" id="RHEA:21672"/>
        <dbReference type="Rhea" id="RHEA-COMP:12125"/>
        <dbReference type="Rhea" id="RHEA-COMP:12126"/>
        <dbReference type="ChEBI" id="CHEBI:57856"/>
        <dbReference type="ChEBI" id="CHEBI:59789"/>
        <dbReference type="ChEBI" id="CHEBI:90510"/>
        <dbReference type="ChEBI" id="CHEBI:90511"/>
        <dbReference type="EC" id="2.1.1.100"/>
    </reaction>
</comment>
<comment type="similarity">
    <text evidence="5">Belongs to the class VI-like SAM-binding methyltransferase superfamily. Isoprenylcysteine carboxyl methyltransferase family.</text>
</comment>
<dbReference type="Pfam" id="PF04140">
    <property type="entry name" value="ICMT"/>
    <property type="match status" value="1"/>
</dbReference>
<comment type="caution">
    <text evidence="7">The sequence shown here is derived from an EMBL/GenBank/DDBJ whole genome shotgun (WGS) entry which is preliminary data.</text>
</comment>
<dbReference type="PANTHER" id="PTHR12714">
    <property type="entry name" value="PROTEIN-S ISOPRENYLCYSTEINE O-METHYLTRANSFERASE"/>
    <property type="match status" value="1"/>
</dbReference>
<keyword evidence="6" id="KW-0732">Signal</keyword>
<gene>
    <name evidence="7" type="ORF">BXZ70DRAFT_900106</name>
</gene>
<evidence type="ECO:0000256" key="5">
    <source>
        <dbReference type="RuleBase" id="RU362022"/>
    </source>
</evidence>
<sequence>MASLLFHPAVKVPLLLANLFCGSISSSSPNPPPKEEERRKYDSNEKTREYLTEYQRTMNIITIIEILLLLARFQPSLINNTILHAVLNSPAFTRLRVTPTFLLGSLLSFVATLIRIWCYRTLGRHFTFQLAILSHHKLITSGPYAIVRHPGYTASVIMNTGALLCQLSEGSFLREVVVRRGGVWGQVLAAVWVGMVGAVSWMLVSRIPKEDTVLRKEFGEEWDGWAERTRYRLIPGVY</sequence>
<keyword evidence="5" id="KW-0808">Transferase</keyword>
<feature type="transmembrane region" description="Helical" evidence="5">
    <location>
        <begin position="183"/>
        <end position="204"/>
    </location>
</feature>
<dbReference type="PANTHER" id="PTHR12714:SF9">
    <property type="entry name" value="PROTEIN-S-ISOPRENYLCYSTEINE O-METHYLTRANSFERASE"/>
    <property type="match status" value="1"/>
</dbReference>
<name>A0A8K0UHU5_9AGAR</name>
<keyword evidence="5" id="KW-0949">S-adenosyl-L-methionine</keyword>
<organism evidence="7 8">
    <name type="scientific">Cristinia sonorae</name>
    <dbReference type="NCBI Taxonomy" id="1940300"/>
    <lineage>
        <taxon>Eukaryota</taxon>
        <taxon>Fungi</taxon>
        <taxon>Dikarya</taxon>
        <taxon>Basidiomycota</taxon>
        <taxon>Agaricomycotina</taxon>
        <taxon>Agaricomycetes</taxon>
        <taxon>Agaricomycetidae</taxon>
        <taxon>Agaricales</taxon>
        <taxon>Pleurotineae</taxon>
        <taxon>Stephanosporaceae</taxon>
        <taxon>Cristinia</taxon>
    </lineage>
</organism>
<keyword evidence="5" id="KW-0489">Methyltransferase</keyword>
<feature type="chain" id="PRO_5035424772" description="Protein-S-isoprenylcysteine O-methyltransferase" evidence="6">
    <location>
        <begin position="18"/>
        <end position="238"/>
    </location>
</feature>
<dbReference type="GO" id="GO:0004671">
    <property type="term" value="F:protein C-terminal S-isoprenylcysteine carboxyl O-methyltransferase activity"/>
    <property type="evidence" value="ECO:0007669"/>
    <property type="project" value="UniProtKB-EC"/>
</dbReference>
<keyword evidence="5" id="KW-0256">Endoplasmic reticulum</keyword>
<dbReference type="GO" id="GO:0005789">
    <property type="term" value="C:endoplasmic reticulum membrane"/>
    <property type="evidence" value="ECO:0007669"/>
    <property type="project" value="UniProtKB-SubCell"/>
</dbReference>
<evidence type="ECO:0000256" key="1">
    <source>
        <dbReference type="ARBA" id="ARBA00004141"/>
    </source>
</evidence>
<protein>
    <recommendedName>
        <fullName evidence="5">Protein-S-isoprenylcysteine O-methyltransferase</fullName>
        <ecNumber evidence="5">2.1.1.100</ecNumber>
    </recommendedName>
</protein>
<reference evidence="7" key="1">
    <citation type="journal article" date="2021" name="New Phytol.">
        <title>Evolutionary innovations through gain and loss of genes in the ectomycorrhizal Boletales.</title>
        <authorList>
            <person name="Wu G."/>
            <person name="Miyauchi S."/>
            <person name="Morin E."/>
            <person name="Kuo A."/>
            <person name="Drula E."/>
            <person name="Varga T."/>
            <person name="Kohler A."/>
            <person name="Feng B."/>
            <person name="Cao Y."/>
            <person name="Lipzen A."/>
            <person name="Daum C."/>
            <person name="Hundley H."/>
            <person name="Pangilinan J."/>
            <person name="Johnson J."/>
            <person name="Barry K."/>
            <person name="LaButti K."/>
            <person name="Ng V."/>
            <person name="Ahrendt S."/>
            <person name="Min B."/>
            <person name="Choi I.G."/>
            <person name="Park H."/>
            <person name="Plett J.M."/>
            <person name="Magnuson J."/>
            <person name="Spatafora J.W."/>
            <person name="Nagy L.G."/>
            <person name="Henrissat B."/>
            <person name="Grigoriev I.V."/>
            <person name="Yang Z.L."/>
            <person name="Xu J."/>
            <person name="Martin F.M."/>
        </authorList>
    </citation>
    <scope>NUCLEOTIDE SEQUENCE</scope>
    <source>
        <strain evidence="7">KKN 215</strain>
    </source>
</reference>
<keyword evidence="2 5" id="KW-0812">Transmembrane</keyword>
<proteinExistence type="inferred from homology"/>
<evidence type="ECO:0000313" key="7">
    <source>
        <dbReference type="EMBL" id="KAH8085447.1"/>
    </source>
</evidence>
<dbReference type="Proteomes" id="UP000813824">
    <property type="component" value="Unassembled WGS sequence"/>
</dbReference>
<keyword evidence="3 5" id="KW-1133">Transmembrane helix</keyword>
<dbReference type="InterPro" id="IPR007269">
    <property type="entry name" value="ICMT_MeTrfase"/>
</dbReference>
<dbReference type="AlphaFoldDB" id="A0A8K0UHU5"/>
<dbReference type="Gene3D" id="1.20.120.1630">
    <property type="match status" value="1"/>
</dbReference>
<dbReference type="EC" id="2.1.1.100" evidence="5"/>
<feature type="signal peptide" evidence="6">
    <location>
        <begin position="1"/>
        <end position="17"/>
    </location>
</feature>
<feature type="transmembrane region" description="Helical" evidence="5">
    <location>
        <begin position="97"/>
        <end position="118"/>
    </location>
</feature>
<evidence type="ECO:0000313" key="8">
    <source>
        <dbReference type="Proteomes" id="UP000813824"/>
    </source>
</evidence>